<sequence>MKASMDKLRRQHQDAMEMSMDKLRREHEEAMRTAIDKVRREHEDDIKAMVARKSSSSGDNTAKFEPACFHTKASPDANHAPE</sequence>
<name>A0ABN7J1L4_9BASI</name>
<protein>
    <recommendedName>
        <fullName evidence="4">Protein FAM184A/B N-terminal domain-containing protein</fullName>
    </recommendedName>
</protein>
<gene>
    <name evidence="2" type="ORF">JKIAZH3_G5396</name>
</gene>
<evidence type="ECO:0000313" key="2">
    <source>
        <dbReference type="EMBL" id="CAD6946543.1"/>
    </source>
</evidence>
<dbReference type="EMBL" id="CAJHJG010004980">
    <property type="protein sequence ID" value="CAD6946543.1"/>
    <property type="molecule type" value="Genomic_DNA"/>
</dbReference>
<evidence type="ECO:0000256" key="1">
    <source>
        <dbReference type="SAM" id="MobiDB-lite"/>
    </source>
</evidence>
<accession>A0ABN7J1L4</accession>
<dbReference type="Proteomes" id="UP000836402">
    <property type="component" value="Unassembled WGS sequence"/>
</dbReference>
<proteinExistence type="predicted"/>
<comment type="caution">
    <text evidence="2">The sequence shown here is derived from an EMBL/GenBank/DDBJ whole genome shotgun (WGS) entry which is preliminary data.</text>
</comment>
<keyword evidence="3" id="KW-1185">Reference proteome</keyword>
<reference evidence="2" key="1">
    <citation type="submission" date="2020-10" db="EMBL/GenBank/DDBJ databases">
        <authorList>
            <person name="Sedaghatjoo S."/>
        </authorList>
    </citation>
    <scope>NUCLEOTIDE SEQUENCE</scope>
    <source>
        <strain evidence="2">AZH3</strain>
    </source>
</reference>
<evidence type="ECO:0008006" key="4">
    <source>
        <dbReference type="Google" id="ProtNLM"/>
    </source>
</evidence>
<evidence type="ECO:0000313" key="3">
    <source>
        <dbReference type="Proteomes" id="UP000836402"/>
    </source>
</evidence>
<organism evidence="2 3">
    <name type="scientific">Tilletia caries</name>
    <name type="common">wheat bunt fungus</name>
    <dbReference type="NCBI Taxonomy" id="13290"/>
    <lineage>
        <taxon>Eukaryota</taxon>
        <taxon>Fungi</taxon>
        <taxon>Dikarya</taxon>
        <taxon>Basidiomycota</taxon>
        <taxon>Ustilaginomycotina</taxon>
        <taxon>Exobasidiomycetes</taxon>
        <taxon>Tilletiales</taxon>
        <taxon>Tilletiaceae</taxon>
        <taxon>Tilletia</taxon>
    </lineage>
</organism>
<feature type="region of interest" description="Disordered" evidence="1">
    <location>
        <begin position="50"/>
        <end position="82"/>
    </location>
</feature>